<dbReference type="KEGG" id="spu:115918363"/>
<dbReference type="RefSeq" id="XP_030831049.1">
    <property type="nucleotide sequence ID" value="XM_030975189.1"/>
</dbReference>
<dbReference type="OrthoDB" id="10031946at2759"/>
<dbReference type="InParanoid" id="A0A7M7R9Z7"/>
<proteinExistence type="predicted"/>
<name>A0A7M7R9Z7_STRPU</name>
<dbReference type="InterPro" id="IPR020339">
    <property type="entry name" value="C20orf85-like"/>
</dbReference>
<reference evidence="2" key="1">
    <citation type="submission" date="2015-02" db="EMBL/GenBank/DDBJ databases">
        <title>Genome sequencing for Strongylocentrotus purpuratus.</title>
        <authorList>
            <person name="Murali S."/>
            <person name="Liu Y."/>
            <person name="Vee V."/>
            <person name="English A."/>
            <person name="Wang M."/>
            <person name="Skinner E."/>
            <person name="Han Y."/>
            <person name="Muzny D.M."/>
            <person name="Worley K.C."/>
            <person name="Gibbs R.A."/>
        </authorList>
    </citation>
    <scope>NUCLEOTIDE SEQUENCE</scope>
</reference>
<accession>A0A7M7R9Z7</accession>
<sequence>MAEKPSQPTGKALAGFNFVANDQVWKDHIRYEETASKRWPEYWGFLGGSYKDLVKDDFVKRDVKKIELPPPLVLPPITPISRYIKVDTSPKPFPKTTAGKIGWRSSETQHSLEIYGKYARPKGGLIRQLNWPPEGVI</sequence>
<dbReference type="PANTHER" id="PTHR31909">
    <property type="entry name" value="CHROMOSOME 20 ORF85 FAMILY MEMBER"/>
    <property type="match status" value="1"/>
</dbReference>
<dbReference type="AlphaFoldDB" id="A0A7M7R9Z7"/>
<dbReference type="Proteomes" id="UP000007110">
    <property type="component" value="Unassembled WGS sequence"/>
</dbReference>
<dbReference type="RefSeq" id="XP_782490.1">
    <property type="nucleotide sequence ID" value="XM_777397.5"/>
</dbReference>
<dbReference type="PANTHER" id="PTHR31909:SF3">
    <property type="entry name" value="SIMILAR TO PROTEIN C20ORF85 HOMOLOG"/>
    <property type="match status" value="1"/>
</dbReference>
<dbReference type="EnsemblMetazoa" id="XM_030975189">
    <property type="protein sequence ID" value="XP_030831049"/>
    <property type="gene ID" value="LOC115918363"/>
</dbReference>
<dbReference type="GeneID" id="115918363"/>
<evidence type="ECO:0000313" key="2">
    <source>
        <dbReference type="Proteomes" id="UP000007110"/>
    </source>
</evidence>
<dbReference type="OMA" id="QIWKDHI"/>
<evidence type="ECO:0000313" key="1">
    <source>
        <dbReference type="EnsemblMetazoa" id="XP_782490"/>
    </source>
</evidence>
<keyword evidence="2" id="KW-1185">Reference proteome</keyword>
<dbReference type="GeneID" id="577148"/>
<dbReference type="Pfam" id="PF14945">
    <property type="entry name" value="LLC1"/>
    <property type="match status" value="1"/>
</dbReference>
<dbReference type="KEGG" id="spu:577148"/>
<protein>
    <submittedName>
        <fullName evidence="1">Uncharacterized protein</fullName>
    </submittedName>
</protein>
<organism evidence="1 2">
    <name type="scientific">Strongylocentrotus purpuratus</name>
    <name type="common">Purple sea urchin</name>
    <dbReference type="NCBI Taxonomy" id="7668"/>
    <lineage>
        <taxon>Eukaryota</taxon>
        <taxon>Metazoa</taxon>
        <taxon>Echinodermata</taxon>
        <taxon>Eleutherozoa</taxon>
        <taxon>Echinozoa</taxon>
        <taxon>Echinoidea</taxon>
        <taxon>Euechinoidea</taxon>
        <taxon>Echinacea</taxon>
        <taxon>Camarodonta</taxon>
        <taxon>Echinidea</taxon>
        <taxon>Strongylocentrotidae</taxon>
        <taxon>Strongylocentrotus</taxon>
    </lineage>
</organism>
<reference evidence="1" key="2">
    <citation type="submission" date="2021-01" db="UniProtKB">
        <authorList>
            <consortium name="EnsemblMetazoa"/>
        </authorList>
    </citation>
    <scope>IDENTIFICATION</scope>
</reference>
<dbReference type="EnsemblMetazoa" id="XM_777397">
    <property type="protein sequence ID" value="XP_782490"/>
    <property type="gene ID" value="LOC577148"/>
</dbReference>